<feature type="region of interest" description="Disordered" evidence="1">
    <location>
        <begin position="1"/>
        <end position="24"/>
    </location>
</feature>
<gene>
    <name evidence="2" type="ORF">AVDCRST_MAG79-1768</name>
</gene>
<name>A0A6J4U489_9ACTN</name>
<accession>A0A6J4U489</accession>
<evidence type="ECO:0000256" key="1">
    <source>
        <dbReference type="SAM" id="MobiDB-lite"/>
    </source>
</evidence>
<dbReference type="EMBL" id="CADCWC010000265">
    <property type="protein sequence ID" value="CAA9540038.1"/>
    <property type="molecule type" value="Genomic_DNA"/>
</dbReference>
<feature type="non-terminal residue" evidence="2">
    <location>
        <position position="1"/>
    </location>
</feature>
<feature type="non-terminal residue" evidence="2">
    <location>
        <position position="24"/>
    </location>
</feature>
<proteinExistence type="predicted"/>
<dbReference type="AlphaFoldDB" id="A0A6J4U489"/>
<sequence length="24" mass="2704">RSCTSPRLRHPPPTRSAWSARARG</sequence>
<protein>
    <submittedName>
        <fullName evidence="2">Uncharacterized protein</fullName>
    </submittedName>
</protein>
<evidence type="ECO:0000313" key="2">
    <source>
        <dbReference type="EMBL" id="CAA9540038.1"/>
    </source>
</evidence>
<organism evidence="2">
    <name type="scientific">uncultured Thermoleophilia bacterium</name>
    <dbReference type="NCBI Taxonomy" id="1497501"/>
    <lineage>
        <taxon>Bacteria</taxon>
        <taxon>Bacillati</taxon>
        <taxon>Actinomycetota</taxon>
        <taxon>Thermoleophilia</taxon>
        <taxon>environmental samples</taxon>
    </lineage>
</organism>
<reference evidence="2" key="1">
    <citation type="submission" date="2020-02" db="EMBL/GenBank/DDBJ databases">
        <authorList>
            <person name="Meier V. D."/>
        </authorList>
    </citation>
    <scope>NUCLEOTIDE SEQUENCE</scope>
    <source>
        <strain evidence="2">AVDCRST_MAG79</strain>
    </source>
</reference>